<dbReference type="AlphaFoldDB" id="A0A2P5YJZ5"/>
<evidence type="ECO:0000256" key="1">
    <source>
        <dbReference type="SAM" id="MobiDB-lite"/>
    </source>
</evidence>
<name>A0A2P5YJZ5_GOSBA</name>
<accession>A0A2P5YJZ5</accession>
<dbReference type="EMBL" id="KZ663086">
    <property type="protein sequence ID" value="PPS15917.1"/>
    <property type="molecule type" value="Genomic_DNA"/>
</dbReference>
<sequence length="110" mass="12358">MRDPQLMMPSDKKMDDGQISFGLKMQMPKPGLEGSDGFMRDEIVEIKSCGNKNSVEKEDESQKKKRGIMRNKWDGKKKGVRKLNEALKLGQIEASPSGVFGPEMKRSGLK</sequence>
<feature type="region of interest" description="Disordered" evidence="1">
    <location>
        <begin position="91"/>
        <end position="110"/>
    </location>
</feature>
<evidence type="ECO:0000313" key="2">
    <source>
        <dbReference type="EMBL" id="PPS15917.1"/>
    </source>
</evidence>
<evidence type="ECO:0000313" key="3">
    <source>
        <dbReference type="Proteomes" id="UP000239757"/>
    </source>
</evidence>
<proteinExistence type="predicted"/>
<feature type="region of interest" description="Disordered" evidence="1">
    <location>
        <begin position="51"/>
        <end position="76"/>
    </location>
</feature>
<dbReference type="Proteomes" id="UP000239757">
    <property type="component" value="Unassembled WGS sequence"/>
</dbReference>
<organism evidence="2 3">
    <name type="scientific">Gossypium barbadense</name>
    <name type="common">Sea Island cotton</name>
    <name type="synonym">Hibiscus barbadensis</name>
    <dbReference type="NCBI Taxonomy" id="3634"/>
    <lineage>
        <taxon>Eukaryota</taxon>
        <taxon>Viridiplantae</taxon>
        <taxon>Streptophyta</taxon>
        <taxon>Embryophyta</taxon>
        <taxon>Tracheophyta</taxon>
        <taxon>Spermatophyta</taxon>
        <taxon>Magnoliopsida</taxon>
        <taxon>eudicotyledons</taxon>
        <taxon>Gunneridae</taxon>
        <taxon>Pentapetalae</taxon>
        <taxon>rosids</taxon>
        <taxon>malvids</taxon>
        <taxon>Malvales</taxon>
        <taxon>Malvaceae</taxon>
        <taxon>Malvoideae</taxon>
        <taxon>Gossypium</taxon>
    </lineage>
</organism>
<gene>
    <name evidence="2" type="ORF">GOBAR_AA04651</name>
</gene>
<reference evidence="2 3" key="1">
    <citation type="submission" date="2015-01" db="EMBL/GenBank/DDBJ databases">
        <title>Genome of allotetraploid Gossypium barbadense reveals genomic plasticity and fiber elongation in cotton evolution.</title>
        <authorList>
            <person name="Chen X."/>
            <person name="Liu X."/>
            <person name="Zhao B."/>
            <person name="Zheng H."/>
            <person name="Hu Y."/>
            <person name="Lu G."/>
            <person name="Yang C."/>
            <person name="Chen J."/>
            <person name="Shan C."/>
            <person name="Zhang L."/>
            <person name="Zhou Y."/>
            <person name="Wang L."/>
            <person name="Guo W."/>
            <person name="Bai Y."/>
            <person name="Ruan J."/>
            <person name="Shangguan X."/>
            <person name="Mao Y."/>
            <person name="Jiang J."/>
            <person name="Zhu Y."/>
            <person name="Lei J."/>
            <person name="Kang H."/>
            <person name="Chen S."/>
            <person name="He X."/>
            <person name="Wang R."/>
            <person name="Wang Y."/>
            <person name="Chen J."/>
            <person name="Wang L."/>
            <person name="Yu S."/>
            <person name="Wang B."/>
            <person name="Wei J."/>
            <person name="Song S."/>
            <person name="Lu X."/>
            <person name="Gao Z."/>
            <person name="Gu W."/>
            <person name="Deng X."/>
            <person name="Ma D."/>
            <person name="Wang S."/>
            <person name="Liang W."/>
            <person name="Fang L."/>
            <person name="Cai C."/>
            <person name="Zhu X."/>
            <person name="Zhou B."/>
            <person name="Zhang Y."/>
            <person name="Chen Z."/>
            <person name="Xu S."/>
            <person name="Zhu R."/>
            <person name="Wang S."/>
            <person name="Zhang T."/>
            <person name="Zhao G."/>
        </authorList>
    </citation>
    <scope>NUCLEOTIDE SEQUENCE [LARGE SCALE GENOMIC DNA]</scope>
    <source>
        <strain evidence="3">cv. Xinhai21</strain>
        <tissue evidence="2">Leaf</tissue>
    </source>
</reference>
<protein>
    <submittedName>
        <fullName evidence="2">Uncharacterized protein</fullName>
    </submittedName>
</protein>